<organism evidence="1 2">
    <name type="scientific">Paenibacillus catalpae</name>
    <dbReference type="NCBI Taxonomy" id="1045775"/>
    <lineage>
        <taxon>Bacteria</taxon>
        <taxon>Bacillati</taxon>
        <taxon>Bacillota</taxon>
        <taxon>Bacilli</taxon>
        <taxon>Bacillales</taxon>
        <taxon>Paenibacillaceae</taxon>
        <taxon>Paenibacillus</taxon>
    </lineage>
</organism>
<sequence>MFRWLKWLILVIVLLAAVVAGGGLWLKSYVAPSEQLDLAYDPVSIKDKAMEMVQKLKPEIVLSEADVNNLIKSQLQSGSPESLPPDTTLDGARFELSGDRLIAHLNMTYRDFLPLGMLATYKMTWQAPNLILEPLSLSVKDYDLGKERLDRIVVPIELPSLISIGDMQFQDNQIVIKLQLRL</sequence>
<evidence type="ECO:0000313" key="2">
    <source>
        <dbReference type="Proteomes" id="UP000198855"/>
    </source>
</evidence>
<dbReference type="AlphaFoldDB" id="A0A1I2DQ87"/>
<protein>
    <submittedName>
        <fullName evidence="1">Uncharacterized protein</fullName>
    </submittedName>
</protein>
<dbReference type="OrthoDB" id="2664080at2"/>
<accession>A0A1I2DQ87</accession>
<dbReference type="EMBL" id="FOMT01000004">
    <property type="protein sequence ID" value="SFE82706.1"/>
    <property type="molecule type" value="Genomic_DNA"/>
</dbReference>
<keyword evidence="2" id="KW-1185">Reference proteome</keyword>
<dbReference type="STRING" id="1045775.SAMN05216378_4220"/>
<gene>
    <name evidence="1" type="ORF">SAMN05216378_4220</name>
</gene>
<reference evidence="2" key="1">
    <citation type="submission" date="2016-10" db="EMBL/GenBank/DDBJ databases">
        <authorList>
            <person name="Varghese N."/>
            <person name="Submissions S."/>
        </authorList>
    </citation>
    <scope>NUCLEOTIDE SEQUENCE [LARGE SCALE GENOMIC DNA]</scope>
    <source>
        <strain evidence="2">CGMCC 1.10784</strain>
    </source>
</reference>
<proteinExistence type="predicted"/>
<dbReference type="Proteomes" id="UP000198855">
    <property type="component" value="Unassembled WGS sequence"/>
</dbReference>
<dbReference type="RefSeq" id="WP_091188390.1">
    <property type="nucleotide sequence ID" value="NZ_FOMT01000004.1"/>
</dbReference>
<evidence type="ECO:0000313" key="1">
    <source>
        <dbReference type="EMBL" id="SFE82706.1"/>
    </source>
</evidence>
<name>A0A1I2DQ87_9BACL</name>